<keyword evidence="3" id="KW-1185">Reference proteome</keyword>
<dbReference type="InterPro" id="IPR023780">
    <property type="entry name" value="Chromo_domain"/>
</dbReference>
<comment type="caution">
    <text evidence="2">The sequence shown here is derived from an EMBL/GenBank/DDBJ whole genome shotgun (WGS) entry which is preliminary data.</text>
</comment>
<organism evidence="2 3">
    <name type="scientific">Phytophthora fragariaefolia</name>
    <dbReference type="NCBI Taxonomy" id="1490495"/>
    <lineage>
        <taxon>Eukaryota</taxon>
        <taxon>Sar</taxon>
        <taxon>Stramenopiles</taxon>
        <taxon>Oomycota</taxon>
        <taxon>Peronosporomycetes</taxon>
        <taxon>Peronosporales</taxon>
        <taxon>Peronosporaceae</taxon>
        <taxon>Phytophthora</taxon>
    </lineage>
</organism>
<accession>A0A9W7CQW0</accession>
<evidence type="ECO:0000259" key="1">
    <source>
        <dbReference type="Pfam" id="PF00385"/>
    </source>
</evidence>
<dbReference type="CDD" id="cd00024">
    <property type="entry name" value="CD_CSD"/>
    <property type="match status" value="1"/>
</dbReference>
<feature type="domain" description="Chromo" evidence="1">
    <location>
        <begin position="6"/>
        <end position="40"/>
    </location>
</feature>
<dbReference type="InterPro" id="IPR016197">
    <property type="entry name" value="Chromo-like_dom_sf"/>
</dbReference>
<dbReference type="Pfam" id="PF00385">
    <property type="entry name" value="Chromo"/>
    <property type="match status" value="1"/>
</dbReference>
<dbReference type="Gene3D" id="2.40.50.40">
    <property type="match status" value="1"/>
</dbReference>
<reference evidence="2" key="1">
    <citation type="submission" date="2023-04" db="EMBL/GenBank/DDBJ databases">
        <title>Phytophthora fragariaefolia NBRC 109709.</title>
        <authorList>
            <person name="Ichikawa N."/>
            <person name="Sato H."/>
            <person name="Tonouchi N."/>
        </authorList>
    </citation>
    <scope>NUCLEOTIDE SEQUENCE</scope>
    <source>
        <strain evidence="2">NBRC 109709</strain>
    </source>
</reference>
<dbReference type="EMBL" id="BSXT01001039">
    <property type="protein sequence ID" value="GMF37809.1"/>
    <property type="molecule type" value="Genomic_DNA"/>
</dbReference>
<dbReference type="Proteomes" id="UP001165121">
    <property type="component" value="Unassembled WGS sequence"/>
</dbReference>
<gene>
    <name evidence="2" type="ORF">Pfra01_001070000</name>
</gene>
<sequence length="138" mass="15342">MRATETYYRVCWLGFPPAEDTWEPRERPMEAIPDVVKEYEATLALVFDDGSLEHNHDLVIVIAQEYPRHEPPGDGTAVETGISNDVLVKSRAASRRDESDDDHARGIDIDVSVSTSTATRVADRSTMFPSGCTYLGRA</sequence>
<dbReference type="SUPFAM" id="SSF54160">
    <property type="entry name" value="Chromo domain-like"/>
    <property type="match status" value="1"/>
</dbReference>
<proteinExistence type="predicted"/>
<protein>
    <submittedName>
        <fullName evidence="2">Unnamed protein product</fullName>
    </submittedName>
</protein>
<name>A0A9W7CQW0_9STRA</name>
<evidence type="ECO:0000313" key="2">
    <source>
        <dbReference type="EMBL" id="GMF37809.1"/>
    </source>
</evidence>
<evidence type="ECO:0000313" key="3">
    <source>
        <dbReference type="Proteomes" id="UP001165121"/>
    </source>
</evidence>
<dbReference type="OrthoDB" id="273092at2759"/>
<dbReference type="AlphaFoldDB" id="A0A9W7CQW0"/>